<feature type="domain" description="EamA" evidence="7">
    <location>
        <begin position="145"/>
        <end position="282"/>
    </location>
</feature>
<feature type="transmembrane region" description="Helical" evidence="6">
    <location>
        <begin position="174"/>
        <end position="194"/>
    </location>
</feature>
<dbReference type="Gene3D" id="1.10.3730.20">
    <property type="match status" value="1"/>
</dbReference>
<feature type="transmembrane region" description="Helical" evidence="6">
    <location>
        <begin position="57"/>
        <end position="79"/>
    </location>
</feature>
<keyword evidence="4 6" id="KW-1133">Transmembrane helix</keyword>
<evidence type="ECO:0000256" key="5">
    <source>
        <dbReference type="ARBA" id="ARBA00023136"/>
    </source>
</evidence>
<feature type="transmembrane region" description="Helical" evidence="6">
    <location>
        <begin position="85"/>
        <end position="107"/>
    </location>
</feature>
<dbReference type="GO" id="GO:0016020">
    <property type="term" value="C:membrane"/>
    <property type="evidence" value="ECO:0007669"/>
    <property type="project" value="UniProtKB-SubCell"/>
</dbReference>
<proteinExistence type="inferred from homology"/>
<feature type="transmembrane region" description="Helical" evidence="6">
    <location>
        <begin position="114"/>
        <end position="135"/>
    </location>
</feature>
<evidence type="ECO:0000313" key="8">
    <source>
        <dbReference type="EMBL" id="KAF1018032.1"/>
    </source>
</evidence>
<feature type="transmembrane region" description="Helical" evidence="6">
    <location>
        <begin position="266"/>
        <end position="289"/>
    </location>
</feature>
<evidence type="ECO:0000256" key="4">
    <source>
        <dbReference type="ARBA" id="ARBA00022989"/>
    </source>
</evidence>
<comment type="caution">
    <text evidence="8">The sequence shown here is derived from an EMBL/GenBank/DDBJ whole genome shotgun (WGS) entry which is preliminary data.</text>
</comment>
<comment type="subcellular location">
    <subcellularLocation>
        <location evidence="1">Membrane</location>
        <topology evidence="1">Multi-pass membrane protein</topology>
    </subcellularLocation>
</comment>
<protein>
    <submittedName>
        <fullName evidence="8">Putative cystine transporter YijE</fullName>
    </submittedName>
</protein>
<dbReference type="InterPro" id="IPR037185">
    <property type="entry name" value="EmrE-like"/>
</dbReference>
<feature type="transmembrane region" description="Helical" evidence="6">
    <location>
        <begin position="20"/>
        <end position="41"/>
    </location>
</feature>
<keyword evidence="3 6" id="KW-0812">Transmembrane</keyword>
<reference evidence="9" key="1">
    <citation type="journal article" date="2020" name="MBio">
        <title>Horizontal gene transfer to a defensive symbiont with a reduced genome amongst a multipartite beetle microbiome.</title>
        <authorList>
            <person name="Waterworth S.C."/>
            <person name="Florez L.V."/>
            <person name="Rees E.R."/>
            <person name="Hertweck C."/>
            <person name="Kaltenpoth M."/>
            <person name="Kwan J.C."/>
        </authorList>
    </citation>
    <scope>NUCLEOTIDE SEQUENCE [LARGE SCALE GENOMIC DNA]</scope>
</reference>
<dbReference type="PANTHER" id="PTHR32322:SF2">
    <property type="entry name" value="EAMA DOMAIN-CONTAINING PROTEIN"/>
    <property type="match status" value="1"/>
</dbReference>
<feature type="transmembrane region" description="Helical" evidence="6">
    <location>
        <begin position="241"/>
        <end position="260"/>
    </location>
</feature>
<evidence type="ECO:0000256" key="6">
    <source>
        <dbReference type="SAM" id="Phobius"/>
    </source>
</evidence>
<organism evidence="8 9">
    <name type="scientific">Paracidovorax wautersii</name>
    <dbReference type="NCBI Taxonomy" id="1177982"/>
    <lineage>
        <taxon>Bacteria</taxon>
        <taxon>Pseudomonadati</taxon>
        <taxon>Pseudomonadota</taxon>
        <taxon>Betaproteobacteria</taxon>
        <taxon>Burkholderiales</taxon>
        <taxon>Comamonadaceae</taxon>
        <taxon>Paracidovorax</taxon>
    </lineage>
</organism>
<name>A0A7V8JNG8_9BURK</name>
<evidence type="ECO:0000256" key="1">
    <source>
        <dbReference type="ARBA" id="ARBA00004141"/>
    </source>
</evidence>
<dbReference type="Pfam" id="PF00892">
    <property type="entry name" value="EamA"/>
    <property type="match status" value="2"/>
</dbReference>
<sequence>MAALWGAAWPWGKVLTQSMSPLVAAAVRFLMASLVLTIWLIRSGRGRRLTAISGRQWVAMVLAAATGVCGYATFFMYGLQTVPSGKAAVVVALNPAMTLVLAAFLLGEHLNAKIALGMVLSIVGVLFAMSGGAPLQLLSGQVGVGELLILGCAVFWSTYTLIGRAALSGVDALATTTLTAVIGAAMLVAVSLWVDGGVAWTQAWSAPAQAWGCMLALALGSTAIAYAWYFDGVQALGASAASGYIVLVPLFGVMFSSLWLGEAIPASLFVGGGLAIAGMALMHVGRAVARPAAIKP</sequence>
<gene>
    <name evidence="8" type="primary">yijE_2</name>
    <name evidence="8" type="ORF">GAK30_03809</name>
</gene>
<dbReference type="AlphaFoldDB" id="A0A7V8JNG8"/>
<dbReference type="SUPFAM" id="SSF103481">
    <property type="entry name" value="Multidrug resistance efflux transporter EmrE"/>
    <property type="match status" value="2"/>
</dbReference>
<evidence type="ECO:0000313" key="9">
    <source>
        <dbReference type="Proteomes" id="UP000461670"/>
    </source>
</evidence>
<feature type="transmembrane region" description="Helical" evidence="6">
    <location>
        <begin position="206"/>
        <end position="229"/>
    </location>
</feature>
<keyword evidence="5 6" id="KW-0472">Membrane</keyword>
<dbReference type="InterPro" id="IPR050638">
    <property type="entry name" value="AA-Vitamin_Transporters"/>
</dbReference>
<dbReference type="InterPro" id="IPR000620">
    <property type="entry name" value="EamA_dom"/>
</dbReference>
<dbReference type="EMBL" id="WNDQ01000099">
    <property type="protein sequence ID" value="KAF1018032.1"/>
    <property type="molecule type" value="Genomic_DNA"/>
</dbReference>
<evidence type="ECO:0000259" key="7">
    <source>
        <dbReference type="Pfam" id="PF00892"/>
    </source>
</evidence>
<dbReference type="Proteomes" id="UP000461670">
    <property type="component" value="Unassembled WGS sequence"/>
</dbReference>
<feature type="transmembrane region" description="Helical" evidence="6">
    <location>
        <begin position="147"/>
        <end position="167"/>
    </location>
</feature>
<evidence type="ECO:0000256" key="2">
    <source>
        <dbReference type="ARBA" id="ARBA00007362"/>
    </source>
</evidence>
<dbReference type="PANTHER" id="PTHR32322">
    <property type="entry name" value="INNER MEMBRANE TRANSPORTER"/>
    <property type="match status" value="1"/>
</dbReference>
<feature type="domain" description="EamA" evidence="7">
    <location>
        <begin position="2"/>
        <end position="128"/>
    </location>
</feature>
<evidence type="ECO:0000256" key="3">
    <source>
        <dbReference type="ARBA" id="ARBA00022692"/>
    </source>
</evidence>
<accession>A0A7V8JNG8</accession>
<comment type="similarity">
    <text evidence="2">Belongs to the EamA transporter family.</text>
</comment>